<evidence type="ECO:0000313" key="3">
    <source>
        <dbReference type="Proteomes" id="UP001278766"/>
    </source>
</evidence>
<dbReference type="RefSeq" id="XP_062661073.1">
    <property type="nucleotide sequence ID" value="XM_062798060.1"/>
</dbReference>
<sequence length="186" mass="20543">MPGRRPWLGQAFETWHSQPPTLLGQPGLPDTMRFRYWLLMGWLFPHSTHPLGLPRAVATQTSQAGQHASSDTYTGVQLSRRAGRNAKGGPVRLPDKTEWSTAAAASHSSRDTSGALELHPAGGAWVSGGDWRPGSLAQVFQTGPRRRVWTSVRQVHPYLVSARYPSRKDAGNCWPSQNAKSQARRR</sequence>
<dbReference type="EMBL" id="JAUEPN010000003">
    <property type="protein sequence ID" value="KAK3297559.1"/>
    <property type="molecule type" value="Genomic_DNA"/>
</dbReference>
<dbReference type="AlphaFoldDB" id="A0AAE0LUQ3"/>
<name>A0AAE0LUQ3_9PEZI</name>
<feature type="region of interest" description="Disordered" evidence="1">
    <location>
        <begin position="57"/>
        <end position="97"/>
    </location>
</feature>
<feature type="compositionally biased region" description="Polar residues" evidence="1">
    <location>
        <begin position="58"/>
        <end position="77"/>
    </location>
</feature>
<dbReference type="Proteomes" id="UP001278766">
    <property type="component" value="Unassembled WGS sequence"/>
</dbReference>
<accession>A0AAE0LUQ3</accession>
<reference evidence="2" key="1">
    <citation type="journal article" date="2023" name="Mol. Phylogenet. Evol.">
        <title>Genome-scale phylogeny and comparative genomics of the fungal order Sordariales.</title>
        <authorList>
            <person name="Hensen N."/>
            <person name="Bonometti L."/>
            <person name="Westerberg I."/>
            <person name="Brannstrom I.O."/>
            <person name="Guillou S."/>
            <person name="Cros-Aarteil S."/>
            <person name="Calhoun S."/>
            <person name="Haridas S."/>
            <person name="Kuo A."/>
            <person name="Mondo S."/>
            <person name="Pangilinan J."/>
            <person name="Riley R."/>
            <person name="LaButti K."/>
            <person name="Andreopoulos B."/>
            <person name="Lipzen A."/>
            <person name="Chen C."/>
            <person name="Yan M."/>
            <person name="Daum C."/>
            <person name="Ng V."/>
            <person name="Clum A."/>
            <person name="Steindorff A."/>
            <person name="Ohm R.A."/>
            <person name="Martin F."/>
            <person name="Silar P."/>
            <person name="Natvig D.O."/>
            <person name="Lalanne C."/>
            <person name="Gautier V."/>
            <person name="Ament-Velasquez S.L."/>
            <person name="Kruys A."/>
            <person name="Hutchinson M.I."/>
            <person name="Powell A.J."/>
            <person name="Barry K."/>
            <person name="Miller A.N."/>
            <person name="Grigoriev I.V."/>
            <person name="Debuchy R."/>
            <person name="Gladieux P."/>
            <person name="Hiltunen Thoren M."/>
            <person name="Johannesson H."/>
        </authorList>
    </citation>
    <scope>NUCLEOTIDE SEQUENCE</scope>
    <source>
        <strain evidence="2">CBS 168.71</strain>
    </source>
</reference>
<evidence type="ECO:0000313" key="2">
    <source>
        <dbReference type="EMBL" id="KAK3297559.1"/>
    </source>
</evidence>
<comment type="caution">
    <text evidence="2">The sequence shown here is derived from an EMBL/GenBank/DDBJ whole genome shotgun (WGS) entry which is preliminary data.</text>
</comment>
<evidence type="ECO:0000256" key="1">
    <source>
        <dbReference type="SAM" id="MobiDB-lite"/>
    </source>
</evidence>
<reference evidence="2" key="2">
    <citation type="submission" date="2023-06" db="EMBL/GenBank/DDBJ databases">
        <authorList>
            <consortium name="Lawrence Berkeley National Laboratory"/>
            <person name="Haridas S."/>
            <person name="Hensen N."/>
            <person name="Bonometti L."/>
            <person name="Westerberg I."/>
            <person name="Brannstrom I.O."/>
            <person name="Guillou S."/>
            <person name="Cros-Aarteil S."/>
            <person name="Calhoun S."/>
            <person name="Kuo A."/>
            <person name="Mondo S."/>
            <person name="Pangilinan J."/>
            <person name="Riley R."/>
            <person name="Labutti K."/>
            <person name="Andreopoulos B."/>
            <person name="Lipzen A."/>
            <person name="Chen C."/>
            <person name="Yanf M."/>
            <person name="Daum C."/>
            <person name="Ng V."/>
            <person name="Clum A."/>
            <person name="Steindorff A."/>
            <person name="Ohm R."/>
            <person name="Martin F."/>
            <person name="Silar P."/>
            <person name="Natvig D."/>
            <person name="Lalanne C."/>
            <person name="Gautier V."/>
            <person name="Ament-Velasquez S.L."/>
            <person name="Kruys A."/>
            <person name="Hutchinson M.I."/>
            <person name="Powell A.J."/>
            <person name="Barry K."/>
            <person name="Miller A.N."/>
            <person name="Grigoriev I.V."/>
            <person name="Debuchy R."/>
            <person name="Gladieux P."/>
            <person name="Thoren M.H."/>
            <person name="Johannesson H."/>
        </authorList>
    </citation>
    <scope>NUCLEOTIDE SEQUENCE</scope>
    <source>
        <strain evidence="2">CBS 168.71</strain>
    </source>
</reference>
<feature type="compositionally biased region" description="Polar residues" evidence="1">
    <location>
        <begin position="174"/>
        <end position="186"/>
    </location>
</feature>
<keyword evidence="3" id="KW-1185">Reference proteome</keyword>
<protein>
    <submittedName>
        <fullName evidence="2">Uncharacterized protein</fullName>
    </submittedName>
</protein>
<organism evidence="2 3">
    <name type="scientific">Chaetomium fimeti</name>
    <dbReference type="NCBI Taxonomy" id="1854472"/>
    <lineage>
        <taxon>Eukaryota</taxon>
        <taxon>Fungi</taxon>
        <taxon>Dikarya</taxon>
        <taxon>Ascomycota</taxon>
        <taxon>Pezizomycotina</taxon>
        <taxon>Sordariomycetes</taxon>
        <taxon>Sordariomycetidae</taxon>
        <taxon>Sordariales</taxon>
        <taxon>Chaetomiaceae</taxon>
        <taxon>Chaetomium</taxon>
    </lineage>
</organism>
<feature type="region of interest" description="Disordered" evidence="1">
    <location>
        <begin position="166"/>
        <end position="186"/>
    </location>
</feature>
<gene>
    <name evidence="2" type="ORF">B0H64DRAFT_126903</name>
</gene>
<proteinExistence type="predicted"/>
<dbReference type="GeneID" id="87835008"/>